<reference evidence="1 2" key="1">
    <citation type="submission" date="2018-06" db="EMBL/GenBank/DDBJ databases">
        <title>Genomic Encyclopedia of Type Strains, Phase IV (KMG-IV): sequencing the most valuable type-strain genomes for metagenomic binning, comparative biology and taxonomic classification.</title>
        <authorList>
            <person name="Goeker M."/>
        </authorList>
    </citation>
    <scope>NUCLEOTIDE SEQUENCE [LARGE SCALE GENOMIC DNA]</scope>
    <source>
        <strain evidence="1 2">DSM 15140</strain>
    </source>
</reference>
<sequence>MEFFESKIFQNGGSVGKLYFNSNGGSQDAVLINCVQFKFSVDIPLRYCAKEWRIEGKISIIRKILNKKSL</sequence>
<accession>A0A366E1C2</accession>
<organism evidence="1 2">
    <name type="scientific">Paraliobacillus ryukyuensis</name>
    <dbReference type="NCBI Taxonomy" id="200904"/>
    <lineage>
        <taxon>Bacteria</taxon>
        <taxon>Bacillati</taxon>
        <taxon>Bacillota</taxon>
        <taxon>Bacilli</taxon>
        <taxon>Bacillales</taxon>
        <taxon>Bacillaceae</taxon>
        <taxon>Paraliobacillus</taxon>
    </lineage>
</organism>
<dbReference type="EMBL" id="QNRI01000008">
    <property type="protein sequence ID" value="RBO95294.1"/>
    <property type="molecule type" value="Genomic_DNA"/>
</dbReference>
<proteinExistence type="predicted"/>
<protein>
    <submittedName>
        <fullName evidence="1">Uncharacterized protein</fullName>
    </submittedName>
</protein>
<evidence type="ECO:0000313" key="1">
    <source>
        <dbReference type="EMBL" id="RBO95294.1"/>
    </source>
</evidence>
<dbReference type="AlphaFoldDB" id="A0A366E1C2"/>
<comment type="caution">
    <text evidence="1">The sequence shown here is derived from an EMBL/GenBank/DDBJ whole genome shotgun (WGS) entry which is preliminary data.</text>
</comment>
<evidence type="ECO:0000313" key="2">
    <source>
        <dbReference type="Proteomes" id="UP000252254"/>
    </source>
</evidence>
<dbReference type="Proteomes" id="UP000252254">
    <property type="component" value="Unassembled WGS sequence"/>
</dbReference>
<gene>
    <name evidence="1" type="ORF">DES48_1082</name>
</gene>
<keyword evidence="2" id="KW-1185">Reference proteome</keyword>
<name>A0A366E1C2_9BACI</name>